<reference evidence="17" key="1">
    <citation type="submission" date="2017-05" db="EMBL/GenBank/DDBJ databases">
        <title>Improved OligoMM genomes.</title>
        <authorList>
            <person name="Garzetti D."/>
        </authorList>
    </citation>
    <scope>NUCLEOTIDE SEQUENCE [LARGE SCALE GENOMIC DNA]</scope>
    <source>
        <strain evidence="17">YL45</strain>
    </source>
</reference>
<comment type="caution">
    <text evidence="16">The sequence shown here is derived from an EMBL/GenBank/DDBJ whole genome shotgun (WGS) entry which is preliminary data.</text>
</comment>
<dbReference type="PANTHER" id="PTHR33202">
    <property type="entry name" value="ZINC UPTAKE REGULATION PROTEIN"/>
    <property type="match status" value="1"/>
</dbReference>
<feature type="binding site" evidence="14">
    <location>
        <position position="99"/>
    </location>
    <ligand>
        <name>Fe cation</name>
        <dbReference type="ChEBI" id="CHEBI:24875"/>
    </ligand>
</feature>
<feature type="binding site" evidence="13">
    <location>
        <position position="146"/>
    </location>
    <ligand>
        <name>Zn(2+)</name>
        <dbReference type="ChEBI" id="CHEBI:29105"/>
    </ligand>
</feature>
<dbReference type="GO" id="GO:0032993">
    <property type="term" value="C:protein-DNA complex"/>
    <property type="evidence" value="ECO:0007669"/>
    <property type="project" value="UniProtKB-ARBA"/>
</dbReference>
<dbReference type="AlphaFoldDB" id="A0A227KR35"/>
<evidence type="ECO:0000256" key="15">
    <source>
        <dbReference type="RuleBase" id="RU364037"/>
    </source>
</evidence>
<dbReference type="GO" id="GO:0001216">
    <property type="term" value="F:DNA-binding transcription activator activity"/>
    <property type="evidence" value="ECO:0007669"/>
    <property type="project" value="UniProtKB-ARBA"/>
</dbReference>
<evidence type="ECO:0000256" key="12">
    <source>
        <dbReference type="ARBA" id="ARBA00023163"/>
    </source>
</evidence>
<evidence type="ECO:0000313" key="16">
    <source>
        <dbReference type="EMBL" id="OXE50986.1"/>
    </source>
</evidence>
<evidence type="ECO:0000256" key="5">
    <source>
        <dbReference type="ARBA" id="ARBA00022490"/>
    </source>
</evidence>
<gene>
    <name evidence="15" type="primary">fur</name>
    <name evidence="16" type="ORF">ADH67_01390</name>
</gene>
<dbReference type="RefSeq" id="WP_066590956.1">
    <property type="nucleotide sequence ID" value="NZ_CAJTBZ010000006.1"/>
</dbReference>
<dbReference type="Gene3D" id="3.30.1490.190">
    <property type="match status" value="1"/>
</dbReference>
<dbReference type="GO" id="GO:0005829">
    <property type="term" value="C:cytosol"/>
    <property type="evidence" value="ECO:0007669"/>
    <property type="project" value="TreeGrafter"/>
</dbReference>
<dbReference type="CDD" id="cd07153">
    <property type="entry name" value="Fur_like"/>
    <property type="match status" value="1"/>
</dbReference>
<dbReference type="InterPro" id="IPR036390">
    <property type="entry name" value="WH_DNA-bd_sf"/>
</dbReference>
<comment type="cofactor">
    <cofactor evidence="13">
        <name>Zn(2+)</name>
        <dbReference type="ChEBI" id="CHEBI:29105"/>
    </cofactor>
    <text evidence="13">Binds 1 zinc ion per subunit.</text>
</comment>
<keyword evidence="8 13" id="KW-0862">Zinc</keyword>
<name>A0A227KR35_9BURK</name>
<evidence type="ECO:0000256" key="3">
    <source>
        <dbReference type="ARBA" id="ARBA00011738"/>
    </source>
</evidence>
<evidence type="ECO:0000256" key="4">
    <source>
        <dbReference type="ARBA" id="ARBA00020910"/>
    </source>
</evidence>
<evidence type="ECO:0000256" key="14">
    <source>
        <dbReference type="PIRSR" id="PIRSR602481-2"/>
    </source>
</evidence>
<comment type="subcellular location">
    <subcellularLocation>
        <location evidence="1 15">Cytoplasm</location>
    </subcellularLocation>
</comment>
<keyword evidence="17" id="KW-1185">Reference proteome</keyword>
<evidence type="ECO:0000256" key="6">
    <source>
        <dbReference type="ARBA" id="ARBA00022491"/>
    </source>
</evidence>
<feature type="binding site" evidence="13">
    <location>
        <position position="106"/>
    </location>
    <ligand>
        <name>Zn(2+)</name>
        <dbReference type="ChEBI" id="CHEBI:29105"/>
    </ligand>
</feature>
<dbReference type="InterPro" id="IPR002481">
    <property type="entry name" value="FUR"/>
</dbReference>
<dbReference type="GO" id="GO:1900705">
    <property type="term" value="P:negative regulation of siderophore biosynthetic process"/>
    <property type="evidence" value="ECO:0007669"/>
    <property type="project" value="TreeGrafter"/>
</dbReference>
<proteinExistence type="inferred from homology"/>
<dbReference type="GeneID" id="78363178"/>
<organism evidence="16 17">
    <name type="scientific">Turicimonas muris</name>
    <dbReference type="NCBI Taxonomy" id="1796652"/>
    <lineage>
        <taxon>Bacteria</taxon>
        <taxon>Pseudomonadati</taxon>
        <taxon>Pseudomonadota</taxon>
        <taxon>Betaproteobacteria</taxon>
        <taxon>Burkholderiales</taxon>
        <taxon>Sutterellaceae</taxon>
        <taxon>Turicimonas</taxon>
    </lineage>
</organism>
<evidence type="ECO:0000256" key="2">
    <source>
        <dbReference type="ARBA" id="ARBA00007957"/>
    </source>
</evidence>
<sequence>MIKKTFNPANPFDLKDLGLKATGPRLKILDLFIKNADSGKKRHMSAEEVYRTLVQEGEDVGLATVYRVLAQFEAAGILVRRTFDKDNALFELNDNHHHDHLICVSCGKVEEFVDPEIEEKQKEISKKHGFSLVHHSMALYGLCADCQKKEAK</sequence>
<comment type="subunit">
    <text evidence="3 15">Homodimer.</text>
</comment>
<dbReference type="EMBL" id="NHMP01000001">
    <property type="protein sequence ID" value="OXE50986.1"/>
    <property type="molecule type" value="Genomic_DNA"/>
</dbReference>
<dbReference type="Pfam" id="PF01475">
    <property type="entry name" value="FUR"/>
    <property type="match status" value="1"/>
</dbReference>
<dbReference type="PANTHER" id="PTHR33202:SF2">
    <property type="entry name" value="FERRIC UPTAKE REGULATION PROTEIN"/>
    <property type="match status" value="1"/>
</dbReference>
<feature type="binding site" evidence="14">
    <location>
        <position position="97"/>
    </location>
    <ligand>
        <name>Fe cation</name>
        <dbReference type="ChEBI" id="CHEBI:24875"/>
    </ligand>
</feature>
<feature type="binding site" evidence="13">
    <location>
        <position position="103"/>
    </location>
    <ligand>
        <name>Zn(2+)</name>
        <dbReference type="ChEBI" id="CHEBI:29105"/>
    </ligand>
</feature>
<keyword evidence="5 15" id="KW-0963">Cytoplasm</keyword>
<dbReference type="GO" id="GO:0045892">
    <property type="term" value="P:negative regulation of DNA-templated transcription"/>
    <property type="evidence" value="ECO:0007669"/>
    <property type="project" value="TreeGrafter"/>
</dbReference>
<evidence type="ECO:0000256" key="13">
    <source>
        <dbReference type="PIRSR" id="PIRSR602481-1"/>
    </source>
</evidence>
<evidence type="ECO:0000256" key="7">
    <source>
        <dbReference type="ARBA" id="ARBA00022723"/>
    </source>
</evidence>
<keyword evidence="9 14" id="KW-0408">Iron</keyword>
<feature type="binding site" evidence="14">
    <location>
        <position position="118"/>
    </location>
    <ligand>
        <name>Fe cation</name>
        <dbReference type="ChEBI" id="CHEBI:24875"/>
    </ligand>
</feature>
<evidence type="ECO:0000256" key="8">
    <source>
        <dbReference type="ARBA" id="ARBA00022833"/>
    </source>
</evidence>
<dbReference type="Proteomes" id="UP000214610">
    <property type="component" value="Unassembled WGS sequence"/>
</dbReference>
<dbReference type="SUPFAM" id="SSF46785">
    <property type="entry name" value="Winged helix' DNA-binding domain"/>
    <property type="match status" value="1"/>
</dbReference>
<dbReference type="InterPro" id="IPR043135">
    <property type="entry name" value="Fur_C"/>
</dbReference>
<comment type="similarity">
    <text evidence="2 15">Belongs to the Fur family.</text>
</comment>
<dbReference type="GO" id="GO:0000976">
    <property type="term" value="F:transcription cis-regulatory region binding"/>
    <property type="evidence" value="ECO:0007669"/>
    <property type="project" value="TreeGrafter"/>
</dbReference>
<dbReference type="FunFam" id="1.10.10.10:FF:000007">
    <property type="entry name" value="Ferric uptake regulation protein"/>
    <property type="match status" value="1"/>
</dbReference>
<dbReference type="GO" id="GO:0008270">
    <property type="term" value="F:zinc ion binding"/>
    <property type="evidence" value="ECO:0007669"/>
    <property type="project" value="TreeGrafter"/>
</dbReference>
<dbReference type="Gene3D" id="1.10.10.10">
    <property type="entry name" value="Winged helix-like DNA-binding domain superfamily/Winged helix DNA-binding domain"/>
    <property type="match status" value="1"/>
</dbReference>
<feature type="binding site" evidence="13">
    <location>
        <position position="143"/>
    </location>
    <ligand>
        <name>Zn(2+)</name>
        <dbReference type="ChEBI" id="CHEBI:29105"/>
    </ligand>
</feature>
<protein>
    <recommendedName>
        <fullName evidence="4 15">Ferric uptake regulation protein</fullName>
    </recommendedName>
</protein>
<keyword evidence="11 15" id="KW-0238">DNA-binding</keyword>
<evidence type="ECO:0000256" key="9">
    <source>
        <dbReference type="ARBA" id="ARBA00023004"/>
    </source>
</evidence>
<evidence type="ECO:0000313" key="17">
    <source>
        <dbReference type="Proteomes" id="UP000214610"/>
    </source>
</evidence>
<dbReference type="NCBIfam" id="NF006999">
    <property type="entry name" value="PRK09462.1"/>
    <property type="match status" value="1"/>
</dbReference>
<evidence type="ECO:0000256" key="11">
    <source>
        <dbReference type="ARBA" id="ARBA00023125"/>
    </source>
</evidence>
<dbReference type="InterPro" id="IPR036388">
    <property type="entry name" value="WH-like_DNA-bd_sf"/>
</dbReference>
<comment type="cofactor">
    <cofactor evidence="14">
        <name>Mn(2+)</name>
        <dbReference type="ChEBI" id="CHEBI:29035"/>
    </cofactor>
    <cofactor evidence="14">
        <name>Fe(2+)</name>
        <dbReference type="ChEBI" id="CHEBI:29033"/>
    </cofactor>
    <text evidence="14">Binds 1 Mn(2+) or Fe(2+) ion per subunit.</text>
</comment>
<accession>A0A227KR35</accession>
<dbReference type="FunFam" id="3.30.1490.190:FF:000001">
    <property type="entry name" value="Ferric uptake regulation protein"/>
    <property type="match status" value="1"/>
</dbReference>
<feature type="binding site" evidence="14">
    <location>
        <position position="135"/>
    </location>
    <ligand>
        <name>Fe cation</name>
        <dbReference type="ChEBI" id="CHEBI:24875"/>
    </ligand>
</feature>
<keyword evidence="7 13" id="KW-0479">Metal-binding</keyword>
<evidence type="ECO:0000256" key="1">
    <source>
        <dbReference type="ARBA" id="ARBA00004496"/>
    </source>
</evidence>
<evidence type="ECO:0000256" key="10">
    <source>
        <dbReference type="ARBA" id="ARBA00023015"/>
    </source>
</evidence>
<keyword evidence="10 15" id="KW-0805">Transcription regulation</keyword>
<keyword evidence="6 15" id="KW-0678">Repressor</keyword>
<keyword evidence="12 15" id="KW-0804">Transcription</keyword>